<reference evidence="1 2" key="1">
    <citation type="journal article" date="2015" name="Genome Biol. Evol.">
        <title>Comparative Genomics of a Bacterivorous Green Alga Reveals Evolutionary Causalities and Consequences of Phago-Mixotrophic Mode of Nutrition.</title>
        <authorList>
            <person name="Burns J.A."/>
            <person name="Paasch A."/>
            <person name="Narechania A."/>
            <person name="Kim E."/>
        </authorList>
    </citation>
    <scope>NUCLEOTIDE SEQUENCE [LARGE SCALE GENOMIC DNA]</scope>
    <source>
        <strain evidence="1 2">PLY_AMNH</strain>
    </source>
</reference>
<evidence type="ECO:0000313" key="1">
    <source>
        <dbReference type="EMBL" id="KAK3247638.1"/>
    </source>
</evidence>
<comment type="caution">
    <text evidence="1">The sequence shown here is derived from an EMBL/GenBank/DDBJ whole genome shotgun (WGS) entry which is preliminary data.</text>
</comment>
<dbReference type="AlphaFoldDB" id="A0AAE0C4M9"/>
<organism evidence="1 2">
    <name type="scientific">Cymbomonas tetramitiformis</name>
    <dbReference type="NCBI Taxonomy" id="36881"/>
    <lineage>
        <taxon>Eukaryota</taxon>
        <taxon>Viridiplantae</taxon>
        <taxon>Chlorophyta</taxon>
        <taxon>Pyramimonadophyceae</taxon>
        <taxon>Pyramimonadales</taxon>
        <taxon>Pyramimonadaceae</taxon>
        <taxon>Cymbomonas</taxon>
    </lineage>
</organism>
<evidence type="ECO:0000313" key="2">
    <source>
        <dbReference type="Proteomes" id="UP001190700"/>
    </source>
</evidence>
<sequence>MKEDGYVVGHLEDPVSATDLETEFQDSINLEHTQRNFKELISVPGSHPDTVKTKLDPKRFINDLVEDSALEKRMVRLGESVIELTQRSLRRKGLKVRKGSMGRTALTTIGGAERQSSHYDLGAYGVLLVLTNDYQFRVYPGSHVVENDEDMSKAESVTLHLTEKSVVFFDGRLVHGAVEYKCGGVPRLSAHIYLDELDVVLPENTTYPIFVKFGLDKKIRGVDSSQLLPGAPPAVQHQDPVGGGEAGAPVTEQLRGVWL</sequence>
<dbReference type="Proteomes" id="UP001190700">
    <property type="component" value="Unassembled WGS sequence"/>
</dbReference>
<keyword evidence="2" id="KW-1185">Reference proteome</keyword>
<dbReference type="SUPFAM" id="SSF51197">
    <property type="entry name" value="Clavaminate synthase-like"/>
    <property type="match status" value="1"/>
</dbReference>
<protein>
    <submittedName>
        <fullName evidence="1">Uncharacterized protein</fullName>
    </submittedName>
</protein>
<gene>
    <name evidence="1" type="ORF">CYMTET_42881</name>
</gene>
<proteinExistence type="predicted"/>
<accession>A0AAE0C4M9</accession>
<name>A0AAE0C4M9_9CHLO</name>
<dbReference type="Gene3D" id="2.60.120.620">
    <property type="entry name" value="q2cbj1_9rhob like domain"/>
    <property type="match status" value="1"/>
</dbReference>
<dbReference type="EMBL" id="LGRX02028782">
    <property type="protein sequence ID" value="KAK3247638.1"/>
    <property type="molecule type" value="Genomic_DNA"/>
</dbReference>